<dbReference type="EC" id="3.1.-.-" evidence="6"/>
<name>A0A0D8BDA2_9ACTN</name>
<proteinExistence type="inferred from homology"/>
<dbReference type="InterPro" id="IPR029060">
    <property type="entry name" value="PIN-like_dom_sf"/>
</dbReference>
<dbReference type="HAMAP" id="MF_00265">
    <property type="entry name" value="VapC_Nob1"/>
    <property type="match status" value="1"/>
</dbReference>
<feature type="domain" description="PIN" evidence="7">
    <location>
        <begin position="7"/>
        <end position="123"/>
    </location>
</feature>
<dbReference type="Gene3D" id="3.40.50.1010">
    <property type="entry name" value="5'-nuclease"/>
    <property type="match status" value="1"/>
</dbReference>
<organism evidence="8 9">
    <name type="scientific">Frankia torreyi</name>
    <dbReference type="NCBI Taxonomy" id="1856"/>
    <lineage>
        <taxon>Bacteria</taxon>
        <taxon>Bacillati</taxon>
        <taxon>Actinomycetota</taxon>
        <taxon>Actinomycetes</taxon>
        <taxon>Frankiales</taxon>
        <taxon>Frankiaceae</taxon>
        <taxon>Frankia</taxon>
    </lineage>
</organism>
<dbReference type="PANTHER" id="PTHR35901:SF1">
    <property type="entry name" value="EXONUCLEASE VAPC9"/>
    <property type="match status" value="1"/>
</dbReference>
<dbReference type="AlphaFoldDB" id="A0A0D8BDA2"/>
<keyword evidence="1 6" id="KW-1277">Toxin-antitoxin system</keyword>
<feature type="binding site" evidence="6">
    <location>
        <position position="100"/>
    </location>
    <ligand>
        <name>Mg(2+)</name>
        <dbReference type="ChEBI" id="CHEBI:18420"/>
    </ligand>
</feature>
<keyword evidence="4 6" id="KW-0378">Hydrolase</keyword>
<dbReference type="InterPro" id="IPR002716">
    <property type="entry name" value="PIN_dom"/>
</dbReference>
<dbReference type="GO" id="GO:0016787">
    <property type="term" value="F:hydrolase activity"/>
    <property type="evidence" value="ECO:0007669"/>
    <property type="project" value="UniProtKB-KW"/>
</dbReference>
<evidence type="ECO:0000256" key="2">
    <source>
        <dbReference type="ARBA" id="ARBA00022722"/>
    </source>
</evidence>
<comment type="function">
    <text evidence="6">Toxic component of a toxin-antitoxin (TA) system. An RNase.</text>
</comment>
<dbReference type="EMBL" id="JYFN01000026">
    <property type="protein sequence ID" value="KJE22228.1"/>
    <property type="molecule type" value="Genomic_DNA"/>
</dbReference>
<dbReference type="PANTHER" id="PTHR35901">
    <property type="entry name" value="RIBONUCLEASE VAPC3"/>
    <property type="match status" value="1"/>
</dbReference>
<dbReference type="InterPro" id="IPR022907">
    <property type="entry name" value="VapC_family"/>
</dbReference>
<evidence type="ECO:0000256" key="1">
    <source>
        <dbReference type="ARBA" id="ARBA00022649"/>
    </source>
</evidence>
<dbReference type="RefSeq" id="WP_082121984.1">
    <property type="nucleotide sequence ID" value="NZ_JYFN01000026.1"/>
</dbReference>
<dbReference type="Pfam" id="PF01850">
    <property type="entry name" value="PIN"/>
    <property type="match status" value="1"/>
</dbReference>
<reference evidence="8 9" key="2">
    <citation type="journal article" date="2016" name="Genome Announc.">
        <title>Permanent Draft Genome Sequences for Two Variants of Frankia sp. Strain CpI1, the First Frankia Strain Isolated from Root Nodules of Comptonia peregrina.</title>
        <authorList>
            <person name="Oshone R."/>
            <person name="Hurst S.G.IV."/>
            <person name="Abebe-Akele F."/>
            <person name="Simpson S."/>
            <person name="Morris K."/>
            <person name="Thomas W.K."/>
            <person name="Tisa L.S."/>
        </authorList>
    </citation>
    <scope>NUCLEOTIDE SEQUENCE [LARGE SCALE GENOMIC DNA]</scope>
    <source>
        <strain evidence="9">CpI1-S</strain>
    </source>
</reference>
<dbReference type="SUPFAM" id="SSF88723">
    <property type="entry name" value="PIN domain-like"/>
    <property type="match status" value="1"/>
</dbReference>
<sequence length="135" mass="14622">MSGPEAVIDCSALIRTLADHGATGQAVRRRLAGLSSLAAPGLLDYEVISALFGMVRGRKLTDRDAEKAIGDYQLLPLVRHETLILWARVRDLHHNLSAYDAQYVALAETLGLPLITSDARIERSGAARCPVEVFA</sequence>
<evidence type="ECO:0000256" key="3">
    <source>
        <dbReference type="ARBA" id="ARBA00022723"/>
    </source>
</evidence>
<protein>
    <recommendedName>
        <fullName evidence="6">Ribonuclease VapC</fullName>
        <shortName evidence="6">RNase VapC</shortName>
        <ecNumber evidence="6">3.1.-.-</ecNumber>
    </recommendedName>
    <alternativeName>
        <fullName evidence="6">Toxin VapC</fullName>
    </alternativeName>
</protein>
<keyword evidence="3 6" id="KW-0479">Metal-binding</keyword>
<evidence type="ECO:0000313" key="8">
    <source>
        <dbReference type="EMBL" id="KJE22228.1"/>
    </source>
</evidence>
<dbReference type="InterPro" id="IPR044153">
    <property type="entry name" value="PIN_Pae0151-like"/>
</dbReference>
<dbReference type="CDD" id="cd09873">
    <property type="entry name" value="PIN_Pae0151-like"/>
    <property type="match status" value="1"/>
</dbReference>
<dbReference type="OrthoDB" id="4377304at2"/>
<dbReference type="Proteomes" id="UP000032545">
    <property type="component" value="Unassembled WGS sequence"/>
</dbReference>
<dbReference type="GO" id="GO:0090729">
    <property type="term" value="F:toxin activity"/>
    <property type="evidence" value="ECO:0007669"/>
    <property type="project" value="UniProtKB-KW"/>
</dbReference>
<comment type="caution">
    <text evidence="8">The sequence shown here is derived from an EMBL/GenBank/DDBJ whole genome shotgun (WGS) entry which is preliminary data.</text>
</comment>
<accession>A0A0D8BDA2</accession>
<dbReference type="GO" id="GO:0000287">
    <property type="term" value="F:magnesium ion binding"/>
    <property type="evidence" value="ECO:0007669"/>
    <property type="project" value="UniProtKB-UniRule"/>
</dbReference>
<evidence type="ECO:0000256" key="4">
    <source>
        <dbReference type="ARBA" id="ARBA00022801"/>
    </source>
</evidence>
<keyword evidence="6" id="KW-0800">Toxin</keyword>
<dbReference type="PATRIC" id="fig|1502723.3.peg.2930"/>
<feature type="binding site" evidence="6">
    <location>
        <position position="9"/>
    </location>
    <ligand>
        <name>Mg(2+)</name>
        <dbReference type="ChEBI" id="CHEBI:18420"/>
    </ligand>
</feature>
<evidence type="ECO:0000313" key="9">
    <source>
        <dbReference type="Proteomes" id="UP000032545"/>
    </source>
</evidence>
<gene>
    <name evidence="6" type="primary">vapC</name>
    <name evidence="8" type="ORF">FF36_03491</name>
</gene>
<keyword evidence="9" id="KW-1185">Reference proteome</keyword>
<comment type="similarity">
    <text evidence="6">Belongs to the PINc/VapC protein family.</text>
</comment>
<evidence type="ECO:0000256" key="5">
    <source>
        <dbReference type="ARBA" id="ARBA00022842"/>
    </source>
</evidence>
<keyword evidence="5 6" id="KW-0460">Magnesium</keyword>
<dbReference type="InterPro" id="IPR051619">
    <property type="entry name" value="TypeII_TA_RNase_PINc/VapC"/>
</dbReference>
<keyword evidence="2 6" id="KW-0540">Nuclease</keyword>
<dbReference type="GO" id="GO:0004540">
    <property type="term" value="F:RNA nuclease activity"/>
    <property type="evidence" value="ECO:0007669"/>
    <property type="project" value="InterPro"/>
</dbReference>
<evidence type="ECO:0000259" key="7">
    <source>
        <dbReference type="Pfam" id="PF01850"/>
    </source>
</evidence>
<reference evidence="9" key="1">
    <citation type="submission" date="2015-02" db="EMBL/GenBank/DDBJ databases">
        <title>Draft Genome of Frankia sp. CpI1-S.</title>
        <authorList>
            <person name="Oshone R.T."/>
            <person name="Ngom M."/>
            <person name="Ghodhbane-Gtari F."/>
            <person name="Gtari M."/>
            <person name="Morris K."/>
            <person name="Thomas K."/>
            <person name="Sen A."/>
            <person name="Tisa L.S."/>
        </authorList>
    </citation>
    <scope>NUCLEOTIDE SEQUENCE [LARGE SCALE GENOMIC DNA]</scope>
    <source>
        <strain evidence="9">CpI1-S</strain>
    </source>
</reference>
<evidence type="ECO:0000256" key="6">
    <source>
        <dbReference type="HAMAP-Rule" id="MF_00265"/>
    </source>
</evidence>
<comment type="cofactor">
    <cofactor evidence="6">
        <name>Mg(2+)</name>
        <dbReference type="ChEBI" id="CHEBI:18420"/>
    </cofactor>
</comment>